<keyword evidence="2" id="KW-0472">Membrane</keyword>
<keyword evidence="2" id="KW-0812">Transmembrane</keyword>
<feature type="region of interest" description="Disordered" evidence="1">
    <location>
        <begin position="233"/>
        <end position="256"/>
    </location>
</feature>
<gene>
    <name evidence="3" type="ORF">GCM10010529_25930</name>
</gene>
<sequence length="305" mass="32217">MSDAPHDPRRSGEPEEFGSEPHYPSPHYPSLHSHAPYDPSPYEAAPPGPVGHDHSRHPGQDPGQEPRYPAPHDPHTDWARHPSPTPQAHSASASGGGPGDSAGQPAGYGYGYAAGQPTWGGHTPGQPAWGGYAPAPTPPTGLGVTSMVFGIIALLLSVIPLIGLLSLLLGPLAVILGIIAIMRRNGRGFGIAGLITGALGTAISLAVHIISGMFITAVFEELDLLQENLVEDADQHEEAPLEPAEDDGGGPADLLPQDVLDDIEQQIEDADADDVRQLLEQWGGEIDEEELERLQRELEQQLSGD</sequence>
<feature type="transmembrane region" description="Helical" evidence="2">
    <location>
        <begin position="191"/>
        <end position="219"/>
    </location>
</feature>
<feature type="compositionally biased region" description="Gly residues" evidence="1">
    <location>
        <begin position="94"/>
        <end position="108"/>
    </location>
</feature>
<feature type="compositionally biased region" description="Basic and acidic residues" evidence="1">
    <location>
        <begin position="70"/>
        <end position="80"/>
    </location>
</feature>
<dbReference type="Proteomes" id="UP001500236">
    <property type="component" value="Unassembled WGS sequence"/>
</dbReference>
<evidence type="ECO:0000313" key="4">
    <source>
        <dbReference type="Proteomes" id="UP001500236"/>
    </source>
</evidence>
<feature type="transmembrane region" description="Helical" evidence="2">
    <location>
        <begin position="147"/>
        <end position="179"/>
    </location>
</feature>
<evidence type="ECO:0000256" key="2">
    <source>
        <dbReference type="SAM" id="Phobius"/>
    </source>
</evidence>
<evidence type="ECO:0000256" key="1">
    <source>
        <dbReference type="SAM" id="MobiDB-lite"/>
    </source>
</evidence>
<accession>A0ABP6M790</accession>
<protein>
    <recommendedName>
        <fullName evidence="5">DUF4190 domain-containing protein</fullName>
    </recommendedName>
</protein>
<evidence type="ECO:0008006" key="5">
    <source>
        <dbReference type="Google" id="ProtNLM"/>
    </source>
</evidence>
<organism evidence="3 4">
    <name type="scientific">Nesterenkonia aethiopica</name>
    <dbReference type="NCBI Taxonomy" id="269144"/>
    <lineage>
        <taxon>Bacteria</taxon>
        <taxon>Bacillati</taxon>
        <taxon>Actinomycetota</taxon>
        <taxon>Actinomycetes</taxon>
        <taxon>Micrococcales</taxon>
        <taxon>Micrococcaceae</taxon>
        <taxon>Nesterenkonia</taxon>
    </lineage>
</organism>
<feature type="region of interest" description="Disordered" evidence="1">
    <location>
        <begin position="1"/>
        <end position="108"/>
    </location>
</feature>
<name>A0ABP6M790_9MICC</name>
<keyword evidence="4" id="KW-1185">Reference proteome</keyword>
<dbReference type="EMBL" id="BAAAVT010000018">
    <property type="protein sequence ID" value="GAA3072695.1"/>
    <property type="molecule type" value="Genomic_DNA"/>
</dbReference>
<feature type="compositionally biased region" description="Basic and acidic residues" evidence="1">
    <location>
        <begin position="1"/>
        <end position="13"/>
    </location>
</feature>
<feature type="compositionally biased region" description="Low complexity" evidence="1">
    <location>
        <begin position="28"/>
        <end position="37"/>
    </location>
</feature>
<comment type="caution">
    <text evidence="3">The sequence shown here is derived from an EMBL/GenBank/DDBJ whole genome shotgun (WGS) entry which is preliminary data.</text>
</comment>
<reference evidence="4" key="1">
    <citation type="journal article" date="2019" name="Int. J. Syst. Evol. Microbiol.">
        <title>The Global Catalogue of Microorganisms (GCM) 10K type strain sequencing project: providing services to taxonomists for standard genome sequencing and annotation.</title>
        <authorList>
            <consortium name="The Broad Institute Genomics Platform"/>
            <consortium name="The Broad Institute Genome Sequencing Center for Infectious Disease"/>
            <person name="Wu L."/>
            <person name="Ma J."/>
        </authorList>
    </citation>
    <scope>NUCLEOTIDE SEQUENCE [LARGE SCALE GENOMIC DNA]</scope>
    <source>
        <strain evidence="4">JCM 14309</strain>
    </source>
</reference>
<proteinExistence type="predicted"/>
<keyword evidence="2" id="KW-1133">Transmembrane helix</keyword>
<dbReference type="RefSeq" id="WP_344681561.1">
    <property type="nucleotide sequence ID" value="NZ_BAAAVT010000018.1"/>
</dbReference>
<evidence type="ECO:0000313" key="3">
    <source>
        <dbReference type="EMBL" id="GAA3072695.1"/>
    </source>
</evidence>